<dbReference type="Proteomes" id="UP000042997">
    <property type="component" value="Unassembled WGS sequence"/>
</dbReference>
<dbReference type="EMBL" id="CCSD01000039">
    <property type="protein sequence ID" value="CDZ87486.1"/>
    <property type="molecule type" value="Genomic_DNA"/>
</dbReference>
<accession>A0A098BIE5</accession>
<organism evidence="2 3">
    <name type="scientific">Rhodococcus ruber</name>
    <dbReference type="NCBI Taxonomy" id="1830"/>
    <lineage>
        <taxon>Bacteria</taxon>
        <taxon>Bacillati</taxon>
        <taxon>Actinomycetota</taxon>
        <taxon>Actinomycetes</taxon>
        <taxon>Mycobacteriales</taxon>
        <taxon>Nocardiaceae</taxon>
        <taxon>Rhodococcus</taxon>
    </lineage>
</organism>
<evidence type="ECO:0000313" key="3">
    <source>
        <dbReference type="Proteomes" id="UP000042997"/>
    </source>
</evidence>
<evidence type="ECO:0000256" key="1">
    <source>
        <dbReference type="SAM" id="MobiDB-lite"/>
    </source>
</evidence>
<feature type="compositionally biased region" description="Basic and acidic residues" evidence="1">
    <location>
        <begin position="45"/>
        <end position="57"/>
    </location>
</feature>
<reference evidence="2 3" key="1">
    <citation type="journal article" date="2014" name="Genome Announc.">
        <title>Draft Genome Sequence of Propane- and Butane-Oxidizing Actinobacterium Rhodococcus ruber IEGM 231.</title>
        <authorList>
            <person name="Ivshina I.B."/>
            <person name="Kuyukina M.S."/>
            <person name="Krivoruchko A.V."/>
            <person name="Barbe V."/>
            <person name="Fischer C."/>
        </authorList>
    </citation>
    <scope>NUCLEOTIDE SEQUENCE [LARGE SCALE GENOMIC DNA]</scope>
</reference>
<name>A0A098BIE5_9NOCA</name>
<proteinExistence type="predicted"/>
<dbReference type="AlphaFoldDB" id="A0A098BIE5"/>
<feature type="region of interest" description="Disordered" evidence="1">
    <location>
        <begin position="1"/>
        <end position="74"/>
    </location>
</feature>
<sequence>MGALRPARSSTSTRSGANTHGNAGHSGTRRGCETADRGTAAADSEPDRIPNRTENKEIPNNNGMNLPSEADDPLLGVPLRWARNQVLALGDHQRGAIGSLQGDHTRHRSIVAVRAANIMCSSIGTAHPSGDAERR</sequence>
<feature type="compositionally biased region" description="Polar residues" evidence="1">
    <location>
        <begin position="8"/>
        <end position="21"/>
    </location>
</feature>
<evidence type="ECO:0000313" key="2">
    <source>
        <dbReference type="EMBL" id="CDZ87486.1"/>
    </source>
</evidence>
<protein>
    <submittedName>
        <fullName evidence="2">Uncharacterized protein</fullName>
    </submittedName>
</protein>
<gene>
    <name evidence="2" type="ORF">RHRU231_30014</name>
</gene>